<dbReference type="AlphaFoldDB" id="A0A5B0GPI5"/>
<sequence length="134" mass="14556">MRQFVSFGEGLPQWSSPISHAVVVDNMCYLSGQLALDSEGHYVSGSPAQEARLAFDNLFRALKAAGFEPSDLVFVDIAFTDLAAVPEVNEVFAELFEAGRRPARTIYQVAALPFGGQIKVMGVAIRESRPGHVQ</sequence>
<dbReference type="CDD" id="cd00448">
    <property type="entry name" value="YjgF_YER057c_UK114_family"/>
    <property type="match status" value="1"/>
</dbReference>
<dbReference type="Pfam" id="PF01042">
    <property type="entry name" value="Ribonuc_L-PSP"/>
    <property type="match status" value="1"/>
</dbReference>
<dbReference type="PANTHER" id="PTHR11803">
    <property type="entry name" value="2-IMINOBUTANOATE/2-IMINOPROPANOATE DEAMINASE RIDA"/>
    <property type="match status" value="1"/>
</dbReference>
<keyword evidence="3" id="KW-1185">Reference proteome</keyword>
<organism evidence="2 3">
    <name type="scientific">Paraburkholderia panacisoli</name>
    <dbReference type="NCBI Taxonomy" id="2603818"/>
    <lineage>
        <taxon>Bacteria</taxon>
        <taxon>Pseudomonadati</taxon>
        <taxon>Pseudomonadota</taxon>
        <taxon>Betaproteobacteria</taxon>
        <taxon>Burkholderiales</taxon>
        <taxon>Burkholderiaceae</taxon>
        <taxon>Paraburkholderia</taxon>
    </lineage>
</organism>
<dbReference type="Gene3D" id="3.30.1330.40">
    <property type="entry name" value="RutC-like"/>
    <property type="match status" value="1"/>
</dbReference>
<dbReference type="EMBL" id="VTUZ01000032">
    <property type="protein sequence ID" value="KAA1003849.1"/>
    <property type="molecule type" value="Genomic_DNA"/>
</dbReference>
<evidence type="ECO:0000313" key="2">
    <source>
        <dbReference type="EMBL" id="KAA1003849.1"/>
    </source>
</evidence>
<comment type="similarity">
    <text evidence="1">Belongs to the RutC family.</text>
</comment>
<evidence type="ECO:0000313" key="3">
    <source>
        <dbReference type="Proteomes" id="UP000325273"/>
    </source>
</evidence>
<reference evidence="2 3" key="1">
    <citation type="submission" date="2019-08" db="EMBL/GenBank/DDBJ databases">
        <title>Paraburkholderia sp. DCY113.</title>
        <authorList>
            <person name="Kang J."/>
        </authorList>
    </citation>
    <scope>NUCLEOTIDE SEQUENCE [LARGE SCALE GENOMIC DNA]</scope>
    <source>
        <strain evidence="2 3">DCY113</strain>
    </source>
</reference>
<comment type="caution">
    <text evidence="2">The sequence shown here is derived from an EMBL/GenBank/DDBJ whole genome shotgun (WGS) entry which is preliminary data.</text>
</comment>
<dbReference type="InterPro" id="IPR006175">
    <property type="entry name" value="YjgF/YER057c/UK114"/>
</dbReference>
<dbReference type="Proteomes" id="UP000325273">
    <property type="component" value="Unassembled WGS sequence"/>
</dbReference>
<evidence type="ECO:0000256" key="1">
    <source>
        <dbReference type="ARBA" id="ARBA00010552"/>
    </source>
</evidence>
<name>A0A5B0GPI5_9BURK</name>
<accession>A0A5B0GPI5</accession>
<proteinExistence type="inferred from homology"/>
<dbReference type="GO" id="GO:0019239">
    <property type="term" value="F:deaminase activity"/>
    <property type="evidence" value="ECO:0007669"/>
    <property type="project" value="TreeGrafter"/>
</dbReference>
<gene>
    <name evidence="2" type="ORF">FVF58_34790</name>
</gene>
<dbReference type="InterPro" id="IPR035959">
    <property type="entry name" value="RutC-like_sf"/>
</dbReference>
<dbReference type="PANTHER" id="PTHR11803:SF58">
    <property type="entry name" value="PROTEIN HMF1-RELATED"/>
    <property type="match status" value="1"/>
</dbReference>
<protein>
    <submittedName>
        <fullName evidence="2">RidA family protein</fullName>
    </submittedName>
</protein>
<dbReference type="SUPFAM" id="SSF55298">
    <property type="entry name" value="YjgF-like"/>
    <property type="match status" value="1"/>
</dbReference>
<dbReference type="GO" id="GO:0005829">
    <property type="term" value="C:cytosol"/>
    <property type="evidence" value="ECO:0007669"/>
    <property type="project" value="TreeGrafter"/>
</dbReference>
<dbReference type="RefSeq" id="WP_149674253.1">
    <property type="nucleotide sequence ID" value="NZ_VTUZ01000032.1"/>
</dbReference>